<accession>A0ABN0RQ44</accession>
<evidence type="ECO:0000313" key="5">
    <source>
        <dbReference type="Proteomes" id="UP000019275"/>
    </source>
</evidence>
<dbReference type="InterPro" id="IPR054105">
    <property type="entry name" value="WHD_NrtR"/>
</dbReference>
<sequence>MQNNQNIKVAVDAVVFGYHNNALYVLLVQQKYGVYKDQWVLPGGLVHNGETLTNAVHRELQEEAGININYLEQLYTFGDDVERDKRNHVISVSYFALVNPDNLKLSAATDAQDVKWQNINNIPKLPFDHNLIIDTAFKRIKAKLHYQPIGFDLLPKKFPFSDLEHLYATILEQEIDRRNFRKKILSFGFIKKCNEKQKNGSGRPAQLYTFDPNKYEALEKNGMHFEIKFA</sequence>
<dbReference type="InterPro" id="IPR000086">
    <property type="entry name" value="NUDIX_hydrolase_dom"/>
</dbReference>
<comment type="similarity">
    <text evidence="2">Belongs to the Nudix hydrolase family.</text>
</comment>
<dbReference type="RefSeq" id="WP_034644814.1">
    <property type="nucleotide sequence ID" value="NZ_ARZX01000007.1"/>
</dbReference>
<gene>
    <name evidence="4" type="ORF">KLA_07607</name>
</gene>
<dbReference type="InterPro" id="IPR015797">
    <property type="entry name" value="NUDIX_hydrolase-like_dom_sf"/>
</dbReference>
<comment type="caution">
    <text evidence="4">The sequence shown here is derived from an EMBL/GenBank/DDBJ whole genome shotgun (WGS) entry which is preliminary data.</text>
</comment>
<keyword evidence="5" id="KW-1185">Reference proteome</keyword>
<keyword evidence="1 2" id="KW-0378">Hydrolase</keyword>
<evidence type="ECO:0000259" key="3">
    <source>
        <dbReference type="PROSITE" id="PS51462"/>
    </source>
</evidence>
<evidence type="ECO:0000256" key="1">
    <source>
        <dbReference type="ARBA" id="ARBA00022801"/>
    </source>
</evidence>
<organism evidence="4 5">
    <name type="scientific">Cellulophaga geojensis KL-A</name>
    <dbReference type="NCBI Taxonomy" id="1328323"/>
    <lineage>
        <taxon>Bacteria</taxon>
        <taxon>Pseudomonadati</taxon>
        <taxon>Bacteroidota</taxon>
        <taxon>Flavobacteriia</taxon>
        <taxon>Flavobacteriales</taxon>
        <taxon>Flavobacteriaceae</taxon>
        <taxon>Cellulophaga</taxon>
    </lineage>
</organism>
<reference evidence="4 5" key="1">
    <citation type="journal article" date="2014" name="Genome Announc.">
        <title>Draft Genome Sequence of the Carrageenan-Degrading Bacterium Cellulophaga sp. Strain KL-A, Isolated from Decaying Marine Algae.</title>
        <authorList>
            <person name="Shan D."/>
            <person name="Ying J."/>
            <person name="Li X."/>
            <person name="Gao Z."/>
            <person name="Wei G."/>
            <person name="Shao Z."/>
        </authorList>
    </citation>
    <scope>NUCLEOTIDE SEQUENCE [LARGE SCALE GENOMIC DNA]</scope>
    <source>
        <strain evidence="4 5">KL-A</strain>
    </source>
</reference>
<dbReference type="Pfam" id="PF00293">
    <property type="entry name" value="NUDIX"/>
    <property type="match status" value="1"/>
</dbReference>
<dbReference type="EMBL" id="ARZX01000007">
    <property type="protein sequence ID" value="EWH13900.1"/>
    <property type="molecule type" value="Genomic_DNA"/>
</dbReference>
<name>A0ABN0RQ44_9FLAO</name>
<dbReference type="PROSITE" id="PS00893">
    <property type="entry name" value="NUDIX_BOX"/>
    <property type="match status" value="1"/>
</dbReference>
<proteinExistence type="inferred from homology"/>
<feature type="domain" description="Nudix hydrolase" evidence="3">
    <location>
        <begin position="6"/>
        <end position="139"/>
    </location>
</feature>
<dbReference type="PROSITE" id="PS51462">
    <property type="entry name" value="NUDIX"/>
    <property type="match status" value="1"/>
</dbReference>
<dbReference type="PANTHER" id="PTHR43736">
    <property type="entry name" value="ADP-RIBOSE PYROPHOSPHATASE"/>
    <property type="match status" value="1"/>
</dbReference>
<dbReference type="SUPFAM" id="SSF55811">
    <property type="entry name" value="Nudix"/>
    <property type="match status" value="1"/>
</dbReference>
<evidence type="ECO:0000256" key="2">
    <source>
        <dbReference type="RuleBase" id="RU003476"/>
    </source>
</evidence>
<dbReference type="Pfam" id="PF21906">
    <property type="entry name" value="WHD_NrtR"/>
    <property type="match status" value="1"/>
</dbReference>
<dbReference type="SUPFAM" id="SSF46785">
    <property type="entry name" value="Winged helix' DNA-binding domain"/>
    <property type="match status" value="1"/>
</dbReference>
<dbReference type="InterPro" id="IPR036388">
    <property type="entry name" value="WH-like_DNA-bd_sf"/>
</dbReference>
<dbReference type="InterPro" id="IPR036390">
    <property type="entry name" value="WH_DNA-bd_sf"/>
</dbReference>
<dbReference type="GO" id="GO:0016787">
    <property type="term" value="F:hydrolase activity"/>
    <property type="evidence" value="ECO:0007669"/>
    <property type="project" value="UniProtKB-KW"/>
</dbReference>
<dbReference type="Gene3D" id="3.90.79.10">
    <property type="entry name" value="Nucleoside Triphosphate Pyrophosphohydrolase"/>
    <property type="match status" value="1"/>
</dbReference>
<dbReference type="Gene3D" id="1.10.10.10">
    <property type="entry name" value="Winged helix-like DNA-binding domain superfamily/Winged helix DNA-binding domain"/>
    <property type="match status" value="1"/>
</dbReference>
<dbReference type="Proteomes" id="UP000019275">
    <property type="component" value="Unassembled WGS sequence"/>
</dbReference>
<dbReference type="PANTHER" id="PTHR43736:SF4">
    <property type="entry name" value="SLR1690 PROTEIN"/>
    <property type="match status" value="1"/>
</dbReference>
<protein>
    <submittedName>
        <fullName evidence="4">NUDIX hydrolase</fullName>
    </submittedName>
</protein>
<dbReference type="InterPro" id="IPR020084">
    <property type="entry name" value="NUDIX_hydrolase_CS"/>
</dbReference>
<dbReference type="InterPro" id="IPR020476">
    <property type="entry name" value="Nudix_hydrolase"/>
</dbReference>
<dbReference type="PRINTS" id="PR00502">
    <property type="entry name" value="NUDIXFAMILY"/>
</dbReference>
<dbReference type="CDD" id="cd18873">
    <property type="entry name" value="NUDIX_NadM_like"/>
    <property type="match status" value="1"/>
</dbReference>
<evidence type="ECO:0000313" key="4">
    <source>
        <dbReference type="EMBL" id="EWH13900.1"/>
    </source>
</evidence>